<proteinExistence type="predicted"/>
<keyword evidence="3" id="KW-1185">Reference proteome</keyword>
<evidence type="ECO:0000313" key="2">
    <source>
        <dbReference type="EMBL" id="MBA1276116.1"/>
    </source>
</evidence>
<reference evidence="2 3" key="1">
    <citation type="submission" date="2020-02" db="EMBL/GenBank/DDBJ databases">
        <title>Synteny-based analysis reveals conserved mechanism for high triclosan tolerance in Pseudomonas, as well as instances of horizontal transfer.</title>
        <authorList>
            <person name="Mcfarland A.G."/>
            <person name="Bertucci H.K."/>
            <person name="Litmann E."/>
            <person name="Shen J."/>
            <person name="Huttenhower C."/>
            <person name="Hartmann E.M."/>
        </authorList>
    </citation>
    <scope>NUCLEOTIDE SEQUENCE [LARGE SCALE GENOMIC DNA]</scope>
    <source>
        <strain evidence="2 3">115A1</strain>
    </source>
</reference>
<keyword evidence="1" id="KW-0812">Transmembrane</keyword>
<dbReference type="Proteomes" id="UP000786387">
    <property type="component" value="Unassembled WGS sequence"/>
</dbReference>
<name>A0ABR5Z7D2_9GAMM</name>
<comment type="caution">
    <text evidence="2">The sequence shown here is derived from an EMBL/GenBank/DDBJ whole genome shotgun (WGS) entry which is preliminary data.</text>
</comment>
<evidence type="ECO:0000256" key="1">
    <source>
        <dbReference type="SAM" id="Phobius"/>
    </source>
</evidence>
<gene>
    <name evidence="2" type="ORF">G7026_22525</name>
</gene>
<dbReference type="EMBL" id="JAAMRF010000022">
    <property type="protein sequence ID" value="MBA1276116.1"/>
    <property type="molecule type" value="Genomic_DNA"/>
</dbReference>
<evidence type="ECO:0000313" key="3">
    <source>
        <dbReference type="Proteomes" id="UP000786387"/>
    </source>
</evidence>
<protein>
    <submittedName>
        <fullName evidence="2">Uncharacterized protein</fullName>
    </submittedName>
</protein>
<accession>A0ABR5Z7D2</accession>
<dbReference type="RefSeq" id="WP_181073266.1">
    <property type="nucleotide sequence ID" value="NZ_JAAMRF010000022.1"/>
</dbReference>
<feature type="transmembrane region" description="Helical" evidence="1">
    <location>
        <begin position="6"/>
        <end position="26"/>
    </location>
</feature>
<feature type="transmembrane region" description="Helical" evidence="1">
    <location>
        <begin position="31"/>
        <end position="50"/>
    </location>
</feature>
<organism evidence="2 3">
    <name type="scientific">Stutzerimonas azotifigens</name>
    <dbReference type="NCBI Taxonomy" id="291995"/>
    <lineage>
        <taxon>Bacteria</taxon>
        <taxon>Pseudomonadati</taxon>
        <taxon>Pseudomonadota</taxon>
        <taxon>Gammaproteobacteria</taxon>
        <taxon>Pseudomonadales</taxon>
        <taxon>Pseudomonadaceae</taxon>
        <taxon>Stutzerimonas</taxon>
    </lineage>
</organism>
<keyword evidence="1" id="KW-0472">Membrane</keyword>
<feature type="transmembrane region" description="Helical" evidence="1">
    <location>
        <begin position="89"/>
        <end position="107"/>
    </location>
</feature>
<keyword evidence="1" id="KW-1133">Transmembrane helix</keyword>
<sequence>MITHYLISYGHLAALFTFVIAGFSLLMARQIIPGAIVFLSSSIMLALRAMHEISFNQEMVSHVKDESGQVIAFNIEMTSWQNASLWADPLGFILISLSLLLLANQAFQQNKRSAKRPI</sequence>